<dbReference type="RefSeq" id="XP_060453533.1">
    <property type="nucleotide sequence ID" value="XM_060604303.1"/>
</dbReference>
<name>A0AA48L117_9TREE</name>
<feature type="compositionally biased region" description="Polar residues" evidence="1">
    <location>
        <begin position="62"/>
        <end position="83"/>
    </location>
</feature>
<feature type="region of interest" description="Disordered" evidence="1">
    <location>
        <begin position="196"/>
        <end position="265"/>
    </location>
</feature>
<sequence>MERLTLLPMPMPMSVPTIHYPDSPRSPARSSRMLHFSNKRSLPLPQHHAHRKTSAFSRRQHNISGTRRQHNVSGTRRCNNVSGTYPRHRNVSSPPPPLIHTHVQHPRGRHSSLIKPFLVRAPRTPPSSPLVANTPMLPPPPRPWTPLSIADDAVSFLSARPCSPAFTNANPKSQRRTLRHAVRSLLSNIIRRQREDIEEEDDGEPPLRGLTSGAPLRPHRSPGAESFHATSGRVALEPTRSSSPPVRMSGMAVEDHDNDSPIPPYLILRPRTRRLHDRLESRFSDSSEDSESDNVSIFSLSKHAKQIHPLMRGRKWSSAPSLNRGPLRALSVSQGRRGKSLDL</sequence>
<feature type="region of interest" description="Disordered" evidence="1">
    <location>
        <begin position="312"/>
        <end position="343"/>
    </location>
</feature>
<dbReference type="Proteomes" id="UP001233271">
    <property type="component" value="Chromosome 1"/>
</dbReference>
<evidence type="ECO:0000256" key="1">
    <source>
        <dbReference type="SAM" id="MobiDB-lite"/>
    </source>
</evidence>
<dbReference type="AlphaFoldDB" id="A0AA48L117"/>
<gene>
    <name evidence="2" type="ORF">CcaverHIS019_0109850</name>
</gene>
<dbReference type="KEGG" id="ccac:CcaHIS019_0109850"/>
<keyword evidence="3" id="KW-1185">Reference proteome</keyword>
<accession>A0AA48L117</accession>
<organism evidence="2 3">
    <name type="scientific">Cutaneotrichosporon cavernicola</name>
    <dbReference type="NCBI Taxonomy" id="279322"/>
    <lineage>
        <taxon>Eukaryota</taxon>
        <taxon>Fungi</taxon>
        <taxon>Dikarya</taxon>
        <taxon>Basidiomycota</taxon>
        <taxon>Agaricomycotina</taxon>
        <taxon>Tremellomycetes</taxon>
        <taxon>Trichosporonales</taxon>
        <taxon>Trichosporonaceae</taxon>
        <taxon>Cutaneotrichosporon</taxon>
    </lineage>
</organism>
<evidence type="ECO:0000313" key="3">
    <source>
        <dbReference type="Proteomes" id="UP001233271"/>
    </source>
</evidence>
<proteinExistence type="predicted"/>
<feature type="region of interest" description="Disordered" evidence="1">
    <location>
        <begin position="62"/>
        <end position="97"/>
    </location>
</feature>
<reference evidence="2" key="1">
    <citation type="journal article" date="2023" name="BMC Genomics">
        <title>Chromosome-level genome assemblies of Cutaneotrichosporon spp. (Trichosporonales, Basidiomycota) reveal imbalanced evolution between nucleotide sequences and chromosome synteny.</title>
        <authorList>
            <person name="Kobayashi Y."/>
            <person name="Kayamori A."/>
            <person name="Aoki K."/>
            <person name="Shiwa Y."/>
            <person name="Matsutani M."/>
            <person name="Fujita N."/>
            <person name="Sugita T."/>
            <person name="Iwasaki W."/>
            <person name="Tanaka N."/>
            <person name="Takashima M."/>
        </authorList>
    </citation>
    <scope>NUCLEOTIDE SEQUENCE</scope>
    <source>
        <strain evidence="2">HIS019</strain>
    </source>
</reference>
<dbReference type="EMBL" id="AP028212">
    <property type="protein sequence ID" value="BEI88267.1"/>
    <property type="molecule type" value="Genomic_DNA"/>
</dbReference>
<dbReference type="GeneID" id="85492138"/>
<protein>
    <submittedName>
        <fullName evidence="2">Uncharacterized protein</fullName>
    </submittedName>
</protein>
<evidence type="ECO:0000313" key="2">
    <source>
        <dbReference type="EMBL" id="BEI88267.1"/>
    </source>
</evidence>